<evidence type="ECO:0000256" key="6">
    <source>
        <dbReference type="RuleBase" id="RU000356"/>
    </source>
</evidence>
<dbReference type="InterPro" id="IPR012292">
    <property type="entry name" value="Globin/Proto"/>
</dbReference>
<reference evidence="9" key="1">
    <citation type="journal article" date="2020" name="Cell">
        <title>Large-Scale Comparative Analyses of Tick Genomes Elucidate Their Genetic Diversity and Vector Capacities.</title>
        <authorList>
            <consortium name="Tick Genome and Microbiome Consortium (TIGMIC)"/>
            <person name="Jia N."/>
            <person name="Wang J."/>
            <person name="Shi W."/>
            <person name="Du L."/>
            <person name="Sun Y."/>
            <person name="Zhan W."/>
            <person name="Jiang J.F."/>
            <person name="Wang Q."/>
            <person name="Zhang B."/>
            <person name="Ji P."/>
            <person name="Bell-Sakyi L."/>
            <person name="Cui X.M."/>
            <person name="Yuan T.T."/>
            <person name="Jiang B.G."/>
            <person name="Yang W.F."/>
            <person name="Lam T.T."/>
            <person name="Chang Q.C."/>
            <person name="Ding S.J."/>
            <person name="Wang X.J."/>
            <person name="Zhu J.G."/>
            <person name="Ruan X.D."/>
            <person name="Zhao L."/>
            <person name="Wei J.T."/>
            <person name="Ye R.Z."/>
            <person name="Que T.C."/>
            <person name="Du C.H."/>
            <person name="Zhou Y.H."/>
            <person name="Cheng J.X."/>
            <person name="Dai P.F."/>
            <person name="Guo W.B."/>
            <person name="Han X.H."/>
            <person name="Huang E.J."/>
            <person name="Li L.F."/>
            <person name="Wei W."/>
            <person name="Gao Y.C."/>
            <person name="Liu J.Z."/>
            <person name="Shao H.Z."/>
            <person name="Wang X."/>
            <person name="Wang C.C."/>
            <person name="Yang T.C."/>
            <person name="Huo Q.B."/>
            <person name="Li W."/>
            <person name="Chen H.Y."/>
            <person name="Chen S.E."/>
            <person name="Zhou L.G."/>
            <person name="Ni X.B."/>
            <person name="Tian J.H."/>
            <person name="Sheng Y."/>
            <person name="Liu T."/>
            <person name="Pan Y.S."/>
            <person name="Xia L.Y."/>
            <person name="Li J."/>
            <person name="Zhao F."/>
            <person name="Cao W.C."/>
        </authorList>
    </citation>
    <scope>NUCLEOTIDE SEQUENCE</scope>
    <source>
        <strain evidence="9">Rmic-2018</strain>
    </source>
</reference>
<keyword evidence="3 6" id="KW-0561">Oxygen transport</keyword>
<keyword evidence="2 6" id="KW-0349">Heme</keyword>
<protein>
    <recommendedName>
        <fullName evidence="8">Globin domain-containing protein</fullName>
    </recommendedName>
</protein>
<sequence length="194" mass="21809">MTKREVKLVRQTWDTFCHKHPDFGSFVLLAMFTKHPHSQEVFPKFKGCEVRVLRGDTKFQTFGKSVGDHLAAIVNSVDNYEALVSMTRQNAKDHAKHEGVEANHFELFFSVLLTQMVESNKSAMTTAAVGAWEKVFQTLKTVTRQAFDEAAEDAKHSKQDQSTKSSQRHHKRHSSSAKAGAPKSLLPGEPRVSQ</sequence>
<reference evidence="9" key="2">
    <citation type="submission" date="2021-09" db="EMBL/GenBank/DDBJ databases">
        <authorList>
            <person name="Jia N."/>
            <person name="Wang J."/>
            <person name="Shi W."/>
            <person name="Du L."/>
            <person name="Sun Y."/>
            <person name="Zhan W."/>
            <person name="Jiang J."/>
            <person name="Wang Q."/>
            <person name="Zhang B."/>
            <person name="Ji P."/>
            <person name="Sakyi L.B."/>
            <person name="Cui X."/>
            <person name="Yuan T."/>
            <person name="Jiang B."/>
            <person name="Yang W."/>
            <person name="Lam T.T.-Y."/>
            <person name="Chang Q."/>
            <person name="Ding S."/>
            <person name="Wang X."/>
            <person name="Zhu J."/>
            <person name="Ruan X."/>
            <person name="Zhao L."/>
            <person name="Wei J."/>
            <person name="Que T."/>
            <person name="Du C."/>
            <person name="Cheng J."/>
            <person name="Dai P."/>
            <person name="Han X."/>
            <person name="Huang E."/>
            <person name="Gao Y."/>
            <person name="Liu J."/>
            <person name="Shao H."/>
            <person name="Ye R."/>
            <person name="Li L."/>
            <person name="Wei W."/>
            <person name="Wang X."/>
            <person name="Wang C."/>
            <person name="Huo Q."/>
            <person name="Li W."/>
            <person name="Guo W."/>
            <person name="Chen H."/>
            <person name="Chen S."/>
            <person name="Zhou L."/>
            <person name="Zhou L."/>
            <person name="Ni X."/>
            <person name="Tian J."/>
            <person name="Zhou Y."/>
            <person name="Sheng Y."/>
            <person name="Liu T."/>
            <person name="Pan Y."/>
            <person name="Xia L."/>
            <person name="Li J."/>
            <person name="Zhao F."/>
            <person name="Cao W."/>
        </authorList>
    </citation>
    <scope>NUCLEOTIDE SEQUENCE</scope>
    <source>
        <strain evidence="9">Rmic-2018</strain>
        <tissue evidence="9">Larvae</tissue>
    </source>
</reference>
<gene>
    <name evidence="9" type="ORF">HPB51_007074</name>
</gene>
<dbReference type="GO" id="GO:0019825">
    <property type="term" value="F:oxygen binding"/>
    <property type="evidence" value="ECO:0007669"/>
    <property type="project" value="InterPro"/>
</dbReference>
<proteinExistence type="inferred from homology"/>
<feature type="compositionally biased region" description="Basic residues" evidence="7">
    <location>
        <begin position="166"/>
        <end position="175"/>
    </location>
</feature>
<dbReference type="Pfam" id="PF00042">
    <property type="entry name" value="Globin"/>
    <property type="match status" value="1"/>
</dbReference>
<comment type="similarity">
    <text evidence="6">Belongs to the globin family.</text>
</comment>
<feature type="domain" description="Globin" evidence="8">
    <location>
        <begin position="1"/>
        <end position="148"/>
    </location>
</feature>
<evidence type="ECO:0000259" key="8">
    <source>
        <dbReference type="PROSITE" id="PS01033"/>
    </source>
</evidence>
<evidence type="ECO:0000313" key="10">
    <source>
        <dbReference type="Proteomes" id="UP000821866"/>
    </source>
</evidence>
<dbReference type="CDD" id="cd01040">
    <property type="entry name" value="Mb-like"/>
    <property type="match status" value="1"/>
</dbReference>
<dbReference type="VEuPathDB" id="VectorBase:LOC119168601"/>
<evidence type="ECO:0000313" key="9">
    <source>
        <dbReference type="EMBL" id="KAH8027524.1"/>
    </source>
</evidence>
<keyword evidence="1 6" id="KW-0813">Transport</keyword>
<name>A0A9J6DZQ6_RHIMP</name>
<organism evidence="9 10">
    <name type="scientific">Rhipicephalus microplus</name>
    <name type="common">Cattle tick</name>
    <name type="synonym">Boophilus microplus</name>
    <dbReference type="NCBI Taxonomy" id="6941"/>
    <lineage>
        <taxon>Eukaryota</taxon>
        <taxon>Metazoa</taxon>
        <taxon>Ecdysozoa</taxon>
        <taxon>Arthropoda</taxon>
        <taxon>Chelicerata</taxon>
        <taxon>Arachnida</taxon>
        <taxon>Acari</taxon>
        <taxon>Parasitiformes</taxon>
        <taxon>Ixodida</taxon>
        <taxon>Ixodoidea</taxon>
        <taxon>Ixodidae</taxon>
        <taxon>Rhipicephalinae</taxon>
        <taxon>Rhipicephalus</taxon>
        <taxon>Boophilus</taxon>
    </lineage>
</organism>
<keyword evidence="10" id="KW-1185">Reference proteome</keyword>
<keyword evidence="5" id="KW-0408">Iron</keyword>
<dbReference type="PROSITE" id="PS01033">
    <property type="entry name" value="GLOBIN"/>
    <property type="match status" value="1"/>
</dbReference>
<dbReference type="GO" id="GO:0046872">
    <property type="term" value="F:metal ion binding"/>
    <property type="evidence" value="ECO:0007669"/>
    <property type="project" value="UniProtKB-KW"/>
</dbReference>
<dbReference type="InterPro" id="IPR000971">
    <property type="entry name" value="Globin"/>
</dbReference>
<feature type="compositionally biased region" description="Basic and acidic residues" evidence="7">
    <location>
        <begin position="152"/>
        <end position="161"/>
    </location>
</feature>
<dbReference type="GO" id="GO:0005344">
    <property type="term" value="F:oxygen carrier activity"/>
    <property type="evidence" value="ECO:0007669"/>
    <property type="project" value="UniProtKB-KW"/>
</dbReference>
<feature type="region of interest" description="Disordered" evidence="7">
    <location>
        <begin position="148"/>
        <end position="194"/>
    </location>
</feature>
<evidence type="ECO:0000256" key="3">
    <source>
        <dbReference type="ARBA" id="ARBA00022621"/>
    </source>
</evidence>
<evidence type="ECO:0000256" key="2">
    <source>
        <dbReference type="ARBA" id="ARBA00022617"/>
    </source>
</evidence>
<dbReference type="InterPro" id="IPR044399">
    <property type="entry name" value="Mb-like_M"/>
</dbReference>
<dbReference type="GO" id="GO:0020037">
    <property type="term" value="F:heme binding"/>
    <property type="evidence" value="ECO:0007669"/>
    <property type="project" value="InterPro"/>
</dbReference>
<dbReference type="SUPFAM" id="SSF46458">
    <property type="entry name" value="Globin-like"/>
    <property type="match status" value="1"/>
</dbReference>
<accession>A0A9J6DZQ6</accession>
<dbReference type="Gene3D" id="1.10.490.10">
    <property type="entry name" value="Globins"/>
    <property type="match status" value="1"/>
</dbReference>
<comment type="caution">
    <text evidence="9">The sequence shown here is derived from an EMBL/GenBank/DDBJ whole genome shotgun (WGS) entry which is preliminary data.</text>
</comment>
<dbReference type="AlphaFoldDB" id="A0A9J6DZQ6"/>
<evidence type="ECO:0000256" key="1">
    <source>
        <dbReference type="ARBA" id="ARBA00022448"/>
    </source>
</evidence>
<dbReference type="InterPro" id="IPR009050">
    <property type="entry name" value="Globin-like_sf"/>
</dbReference>
<evidence type="ECO:0000256" key="7">
    <source>
        <dbReference type="SAM" id="MobiDB-lite"/>
    </source>
</evidence>
<dbReference type="PANTHER" id="PTHR47217">
    <property type="entry name" value="GLOBIN-LIKE PROTEIN"/>
    <property type="match status" value="1"/>
</dbReference>
<keyword evidence="4" id="KW-0479">Metal-binding</keyword>
<evidence type="ECO:0000256" key="4">
    <source>
        <dbReference type="ARBA" id="ARBA00022723"/>
    </source>
</evidence>
<dbReference type="Proteomes" id="UP000821866">
    <property type="component" value="Chromosome 4"/>
</dbReference>
<dbReference type="PANTHER" id="PTHR47217:SF1">
    <property type="entry name" value="GLOBIN-LIKE PROTEIN"/>
    <property type="match status" value="1"/>
</dbReference>
<dbReference type="EMBL" id="JABSTU010000006">
    <property type="protein sequence ID" value="KAH8027524.1"/>
    <property type="molecule type" value="Genomic_DNA"/>
</dbReference>
<evidence type="ECO:0000256" key="5">
    <source>
        <dbReference type="ARBA" id="ARBA00023004"/>
    </source>
</evidence>